<reference evidence="2" key="1">
    <citation type="submission" date="2021-02" db="EMBL/GenBank/DDBJ databases">
        <authorList>
            <person name="Nowell W R."/>
        </authorList>
    </citation>
    <scope>NUCLEOTIDE SEQUENCE</scope>
</reference>
<accession>A0A815JNN8</accession>
<name>A0A815JNN8_ADIRI</name>
<evidence type="ECO:0000313" key="2">
    <source>
        <dbReference type="EMBL" id="CAF1384787.1"/>
    </source>
</evidence>
<evidence type="ECO:0000313" key="3">
    <source>
        <dbReference type="Proteomes" id="UP000663828"/>
    </source>
</evidence>
<keyword evidence="3" id="KW-1185">Reference proteome</keyword>
<keyword evidence="1" id="KW-0472">Membrane</keyword>
<dbReference type="Proteomes" id="UP000663828">
    <property type="component" value="Unassembled WGS sequence"/>
</dbReference>
<protein>
    <submittedName>
        <fullName evidence="2">Uncharacterized protein</fullName>
    </submittedName>
</protein>
<dbReference type="EMBL" id="CAJNOR010003166">
    <property type="protein sequence ID" value="CAF1384787.1"/>
    <property type="molecule type" value="Genomic_DNA"/>
</dbReference>
<organism evidence="2 3">
    <name type="scientific">Adineta ricciae</name>
    <name type="common">Rotifer</name>
    <dbReference type="NCBI Taxonomy" id="249248"/>
    <lineage>
        <taxon>Eukaryota</taxon>
        <taxon>Metazoa</taxon>
        <taxon>Spiralia</taxon>
        <taxon>Gnathifera</taxon>
        <taxon>Rotifera</taxon>
        <taxon>Eurotatoria</taxon>
        <taxon>Bdelloidea</taxon>
        <taxon>Adinetida</taxon>
        <taxon>Adinetidae</taxon>
        <taxon>Adineta</taxon>
    </lineage>
</organism>
<gene>
    <name evidence="2" type="ORF">XAT740_LOCUS33274</name>
</gene>
<comment type="caution">
    <text evidence="2">The sequence shown here is derived from an EMBL/GenBank/DDBJ whole genome shotgun (WGS) entry which is preliminary data.</text>
</comment>
<keyword evidence="1" id="KW-1133">Transmembrane helix</keyword>
<proteinExistence type="predicted"/>
<feature type="transmembrane region" description="Helical" evidence="1">
    <location>
        <begin position="141"/>
        <end position="164"/>
    </location>
</feature>
<evidence type="ECO:0000256" key="1">
    <source>
        <dbReference type="SAM" id="Phobius"/>
    </source>
</evidence>
<keyword evidence="1" id="KW-0812">Transmembrane</keyword>
<sequence>MIFFLIFMFNPIHGKFLTNPQGSTFVLLRHIRFPTDDQQYKIHCPYNLNHLTLQLLNYSNTYCFNLYSVSGINACQNHESPCYFHAKSLPLRCNHHFYSDYVDISYQCSYKMVISPPTRRTSFILHALTFPTSFSHSEETIALFLISLGTVLTLWILICCIWLIRCRGCRHQNDTSQLFSYRSYPQVDQNCLSKRNHSTPTDNICFHVNPLESNHISSLRTARLNR</sequence>
<dbReference type="AlphaFoldDB" id="A0A815JNN8"/>